<dbReference type="PANTHER" id="PTHR47633:SF4">
    <property type="entry name" value="MYOPALLADIN ISOFORM X1"/>
    <property type="match status" value="1"/>
</dbReference>
<reference evidence="4" key="1">
    <citation type="submission" date="2025-08" db="UniProtKB">
        <authorList>
            <consortium name="Ensembl"/>
        </authorList>
    </citation>
    <scope>IDENTIFICATION</scope>
</reference>
<evidence type="ECO:0000259" key="3">
    <source>
        <dbReference type="PROSITE" id="PS50835"/>
    </source>
</evidence>
<dbReference type="FunFam" id="2.60.40.10:FF:000032">
    <property type="entry name" value="palladin isoform X1"/>
    <property type="match status" value="1"/>
</dbReference>
<evidence type="ECO:0000256" key="2">
    <source>
        <dbReference type="ARBA" id="ARBA00023319"/>
    </source>
</evidence>
<proteinExistence type="predicted"/>
<dbReference type="InterPro" id="IPR013783">
    <property type="entry name" value="Ig-like_fold"/>
</dbReference>
<dbReference type="AlphaFoldDB" id="A0A3Q2YHY3"/>
<dbReference type="PROSITE" id="PS50835">
    <property type="entry name" value="IG_LIKE"/>
    <property type="match status" value="2"/>
</dbReference>
<evidence type="ECO:0000313" key="5">
    <source>
        <dbReference type="Proteomes" id="UP000264820"/>
    </source>
</evidence>
<dbReference type="GeneTree" id="ENSGT00940000171516"/>
<name>A0A3Q2YHY3_HIPCM</name>
<sequence>ISQGSTVMFECSLMGIPSPVVSWFKGDKKIPPNDRRYLHSSDGDNHFLKICNVAAQDGGMYTCSAVNVVGETLCRASLVLLSTKEYSGLTRGRELTAVSLGSAIVQPQKFDLLVGNSAADGGQIGKPKPTAEWYKDGERITDSRHIIQEKNAGHFNLLITNASQGDAGEYRCLIQNAAGWIETSALMSHRKTVACTHVKLLTSLGRHLVERSWLCSGNLVLCLTNSRLRSRKKVIKFPRQNRLRSLAFTRSASQARMGSARIRWCIQSGLKTGGLFPASKWAPSRSWISLPPPFTARS</sequence>
<dbReference type="Proteomes" id="UP000264820">
    <property type="component" value="Unplaced"/>
</dbReference>
<dbReference type="InterPro" id="IPR013098">
    <property type="entry name" value="Ig_I-set"/>
</dbReference>
<dbReference type="CDD" id="cd00096">
    <property type="entry name" value="Ig"/>
    <property type="match status" value="1"/>
</dbReference>
<dbReference type="Pfam" id="PF07679">
    <property type="entry name" value="I-set"/>
    <property type="match status" value="2"/>
</dbReference>
<dbReference type="SMART" id="SM00408">
    <property type="entry name" value="IGc2"/>
    <property type="match status" value="2"/>
</dbReference>
<dbReference type="InterPro" id="IPR003598">
    <property type="entry name" value="Ig_sub2"/>
</dbReference>
<evidence type="ECO:0000313" key="4">
    <source>
        <dbReference type="Ensembl" id="ENSHCOP00000013012.1"/>
    </source>
</evidence>
<reference evidence="4" key="2">
    <citation type="submission" date="2025-09" db="UniProtKB">
        <authorList>
            <consortium name="Ensembl"/>
        </authorList>
    </citation>
    <scope>IDENTIFICATION</scope>
</reference>
<dbReference type="Ensembl" id="ENSHCOT00000020220.1">
    <property type="protein sequence ID" value="ENSHCOP00000013012.1"/>
    <property type="gene ID" value="ENSHCOG00000016112.1"/>
</dbReference>
<accession>A0A3Q2YHY3</accession>
<organism evidence="4 5">
    <name type="scientific">Hippocampus comes</name>
    <name type="common">Tiger tail seahorse</name>
    <dbReference type="NCBI Taxonomy" id="109280"/>
    <lineage>
        <taxon>Eukaryota</taxon>
        <taxon>Metazoa</taxon>
        <taxon>Chordata</taxon>
        <taxon>Craniata</taxon>
        <taxon>Vertebrata</taxon>
        <taxon>Euteleostomi</taxon>
        <taxon>Actinopterygii</taxon>
        <taxon>Neopterygii</taxon>
        <taxon>Teleostei</taxon>
        <taxon>Neoteleostei</taxon>
        <taxon>Acanthomorphata</taxon>
        <taxon>Syngnathiaria</taxon>
        <taxon>Syngnathiformes</taxon>
        <taxon>Syngnathoidei</taxon>
        <taxon>Syngnathidae</taxon>
        <taxon>Hippocampus</taxon>
    </lineage>
</organism>
<dbReference type="SMART" id="SM00409">
    <property type="entry name" value="IG"/>
    <property type="match status" value="2"/>
</dbReference>
<evidence type="ECO:0000256" key="1">
    <source>
        <dbReference type="ARBA" id="ARBA00023157"/>
    </source>
</evidence>
<dbReference type="PANTHER" id="PTHR47633">
    <property type="entry name" value="IMMUNOGLOBULIN"/>
    <property type="match status" value="1"/>
</dbReference>
<dbReference type="InterPro" id="IPR036179">
    <property type="entry name" value="Ig-like_dom_sf"/>
</dbReference>
<keyword evidence="5" id="KW-1185">Reference proteome</keyword>
<dbReference type="InterPro" id="IPR007110">
    <property type="entry name" value="Ig-like_dom"/>
</dbReference>
<protein>
    <recommendedName>
        <fullName evidence="3">Ig-like domain-containing protein</fullName>
    </recommendedName>
</protein>
<feature type="domain" description="Ig-like" evidence="3">
    <location>
        <begin position="1"/>
        <end position="87"/>
    </location>
</feature>
<dbReference type="Gene3D" id="2.60.40.10">
    <property type="entry name" value="Immunoglobulins"/>
    <property type="match status" value="2"/>
</dbReference>
<dbReference type="SUPFAM" id="SSF48726">
    <property type="entry name" value="Immunoglobulin"/>
    <property type="match status" value="2"/>
</dbReference>
<keyword evidence="2" id="KW-0393">Immunoglobulin domain</keyword>
<dbReference type="InterPro" id="IPR003599">
    <property type="entry name" value="Ig_sub"/>
</dbReference>
<feature type="domain" description="Ig-like" evidence="3">
    <location>
        <begin position="119"/>
        <end position="188"/>
    </location>
</feature>
<keyword evidence="1" id="KW-1015">Disulfide bond</keyword>